<evidence type="ECO:0000256" key="3">
    <source>
        <dbReference type="ARBA" id="ARBA00009466"/>
    </source>
</evidence>
<dbReference type="InterPro" id="IPR044189">
    <property type="entry name" value="XPO4/7-like"/>
</dbReference>
<reference evidence="10 11" key="1">
    <citation type="submission" date="2024-10" db="EMBL/GenBank/DDBJ databases">
        <title>Updated reference genomes for cyclostephanoid diatoms.</title>
        <authorList>
            <person name="Roberts W.R."/>
            <person name="Alverson A.J."/>
        </authorList>
    </citation>
    <scope>NUCLEOTIDE SEQUENCE [LARGE SCALE GENOMIC DNA]</scope>
    <source>
        <strain evidence="10 11">AJA228-03</strain>
    </source>
</reference>
<dbReference type="InterPro" id="IPR011989">
    <property type="entry name" value="ARM-like"/>
</dbReference>
<dbReference type="EMBL" id="JALLPB020000212">
    <property type="protein sequence ID" value="KAL3812173.1"/>
    <property type="molecule type" value="Genomic_DNA"/>
</dbReference>
<keyword evidence="7" id="KW-0539">Nucleus</keyword>
<keyword evidence="5" id="KW-0963">Cytoplasm</keyword>
<gene>
    <name evidence="10" type="ORF">ACHAXA_011859</name>
</gene>
<evidence type="ECO:0000256" key="2">
    <source>
        <dbReference type="ARBA" id="ARBA00004496"/>
    </source>
</evidence>
<evidence type="ECO:0000313" key="10">
    <source>
        <dbReference type="EMBL" id="KAL3812173.1"/>
    </source>
</evidence>
<comment type="caution">
    <text evidence="10">The sequence shown here is derived from an EMBL/GenBank/DDBJ whole genome shotgun (WGS) entry which is preliminary data.</text>
</comment>
<feature type="domain" description="Exportin-1 C-terminal" evidence="9">
    <location>
        <begin position="949"/>
        <end position="1032"/>
    </location>
</feature>
<dbReference type="GO" id="GO:0005634">
    <property type="term" value="C:nucleus"/>
    <property type="evidence" value="ECO:0007669"/>
    <property type="project" value="UniProtKB-SubCell"/>
</dbReference>
<dbReference type="InterPro" id="IPR016024">
    <property type="entry name" value="ARM-type_fold"/>
</dbReference>
<comment type="similarity">
    <text evidence="3">Belongs to the exportin family.</text>
</comment>
<evidence type="ECO:0000256" key="4">
    <source>
        <dbReference type="ARBA" id="ARBA00022448"/>
    </source>
</evidence>
<name>A0ABD3RH19_9STRA</name>
<dbReference type="PANTHER" id="PTHR12596:SF1">
    <property type="entry name" value="EXPORTIN-4"/>
    <property type="match status" value="1"/>
</dbReference>
<dbReference type="InterPro" id="IPR014877">
    <property type="entry name" value="XPO1_C_dom"/>
</dbReference>
<dbReference type="SUPFAM" id="SSF48371">
    <property type="entry name" value="ARM repeat"/>
    <property type="match status" value="1"/>
</dbReference>
<dbReference type="GO" id="GO:0015031">
    <property type="term" value="P:protein transport"/>
    <property type="evidence" value="ECO:0007669"/>
    <property type="project" value="UniProtKB-KW"/>
</dbReference>
<dbReference type="Gene3D" id="1.25.10.10">
    <property type="entry name" value="Leucine-rich Repeat Variant"/>
    <property type="match status" value="1"/>
</dbReference>
<evidence type="ECO:0000313" key="11">
    <source>
        <dbReference type="Proteomes" id="UP001530377"/>
    </source>
</evidence>
<accession>A0ABD3RH19</accession>
<protein>
    <recommendedName>
        <fullName evidence="8">Exportin-4</fullName>
    </recommendedName>
</protein>
<evidence type="ECO:0000256" key="5">
    <source>
        <dbReference type="ARBA" id="ARBA00022490"/>
    </source>
</evidence>
<comment type="subcellular location">
    <subcellularLocation>
        <location evidence="2">Cytoplasm</location>
    </subcellularLocation>
    <subcellularLocation>
        <location evidence="1">Nucleus</location>
    </subcellularLocation>
</comment>
<proteinExistence type="inferred from homology"/>
<evidence type="ECO:0000256" key="8">
    <source>
        <dbReference type="ARBA" id="ARBA00040444"/>
    </source>
</evidence>
<evidence type="ECO:0000259" key="9">
    <source>
        <dbReference type="Pfam" id="PF08767"/>
    </source>
</evidence>
<dbReference type="PANTHER" id="PTHR12596">
    <property type="entry name" value="EXPORTIN 4,7-RELATED"/>
    <property type="match status" value="1"/>
</dbReference>
<dbReference type="Pfam" id="PF08767">
    <property type="entry name" value="CRM1_C"/>
    <property type="match status" value="1"/>
</dbReference>
<evidence type="ECO:0000256" key="7">
    <source>
        <dbReference type="ARBA" id="ARBA00023242"/>
    </source>
</evidence>
<sequence>MEVSAHDELRLVLSSPPPDWRGGRDKISILHASLEGLRDAGDPRYLFPRTLLEGLSSSSSSSSSSPSVAAIDEELLFHCAIGLRHTSLLRWECLLGSSSSSARYNMPLEFHRSCHRLFENGSDDVVIGVNCSRSGLDAALRSSMTALSCLVGHVLGDDGAFGDESLLELGSSIIDVTCGVLSWEFCAHGKWDAICSDRGIAGTQLRLPQRWRETLINPEFLGAMINVYVAVRRGMMTGHVDPSSCGGNSLLAKQGELAHRLRQLLLLLSSISAGPIFASEDERGAYARFLLDGSLDVLESIMNEQRHHQYSEEGSFASDLRSAEIVDFVTILSRLTANFRVIILSKLPAFSRYLSALCTLGEWLLESSLAECQRVEGDVESMEGVDWKNDALAQILHCSDAMAGDFWLVSGSADGQEVAVNASQALASILAPLYGRYCMCRVRMSCLEEHFAAREGSDLDEIREEISAFGMEEEMASVASLGRLNVLASMTTLSEMFRQCTPRLMSFFEMIGTDGDMTPDMAALLEESRMLMVCACHLLTDDCVGETPAIPESVINACQPRHGAASASCLSLIASLIAMLTSVAESQATKVEAYPANPCLSPLLAKTLLWFFRRWAPTYILPSSDEYRENSGGILSAYANPETAQPVISFCTTLCLLYCCHWPQEHELQDESASLLMALAKKGAFVRSLMVTSPSFEKIAALHSVCASLRHTASHQEVLTAMSGIGADLSIDVVRGYQRLPYSDRARFLTCLLIACSEMQQEKANAMFVGCLKAVETPFSTLVQALSNAQTITEDINVQESACLLVLLYGGVVRASEMSEPERIPLFITPSLPHLSGLMAHYARDQTICRGLLTLFRDYAEQYIAMMTREQSIDLFTSSASLLKHYSEVHLKNRVVQKRSETIEDLFEEEQNYDDVLCAIQLLIFLGTKDFTIICGTSTSSSVGVETSQITDVIFFGLQQVLPLMTQGMLQFPDLCRHYFSLVGFMMETYPEKLCKLPFDLFSSLLESLLFGMSHSDPLVAKSSLHGLASLAREHLRTNALSAHLSGKSDIVYNCIFRLIAEVIFQPVIWDRLEPAGAALLPLVAIDFQGFVRLVDSMKQQLGCADKQRRLQQAFETLIKPEMLAKVSAEGREGRFVRYQFKSDFNTFVREVQSFLIMK</sequence>
<keyword evidence="11" id="KW-1185">Reference proteome</keyword>
<evidence type="ECO:0000256" key="1">
    <source>
        <dbReference type="ARBA" id="ARBA00004123"/>
    </source>
</evidence>
<organism evidence="10 11">
    <name type="scientific">Cyclostephanos tholiformis</name>
    <dbReference type="NCBI Taxonomy" id="382380"/>
    <lineage>
        <taxon>Eukaryota</taxon>
        <taxon>Sar</taxon>
        <taxon>Stramenopiles</taxon>
        <taxon>Ochrophyta</taxon>
        <taxon>Bacillariophyta</taxon>
        <taxon>Coscinodiscophyceae</taxon>
        <taxon>Thalassiosirophycidae</taxon>
        <taxon>Stephanodiscales</taxon>
        <taxon>Stephanodiscaceae</taxon>
        <taxon>Cyclostephanos</taxon>
    </lineage>
</organism>
<evidence type="ECO:0000256" key="6">
    <source>
        <dbReference type="ARBA" id="ARBA00022927"/>
    </source>
</evidence>
<dbReference type="AlphaFoldDB" id="A0ABD3RH19"/>
<dbReference type="GO" id="GO:0005737">
    <property type="term" value="C:cytoplasm"/>
    <property type="evidence" value="ECO:0007669"/>
    <property type="project" value="UniProtKB-SubCell"/>
</dbReference>
<dbReference type="Proteomes" id="UP001530377">
    <property type="component" value="Unassembled WGS sequence"/>
</dbReference>
<keyword evidence="4" id="KW-0813">Transport</keyword>
<keyword evidence="6" id="KW-0653">Protein transport</keyword>